<accession>A2FTT7</accession>
<dbReference type="KEGG" id="tva:4749395"/>
<organism evidence="2 3">
    <name type="scientific">Trichomonas vaginalis (strain ATCC PRA-98 / G3)</name>
    <dbReference type="NCBI Taxonomy" id="412133"/>
    <lineage>
        <taxon>Eukaryota</taxon>
        <taxon>Metamonada</taxon>
        <taxon>Parabasalia</taxon>
        <taxon>Trichomonadida</taxon>
        <taxon>Trichomonadidae</taxon>
        <taxon>Trichomonas</taxon>
    </lineage>
</organism>
<sequence length="329" mass="36114">MTRLLNKELVEQIYTPEIAIQGCFKAFSIISHKKFTAPVRTNLNTGPQELLLMPCAVHEEDRTDLAIKILSVCPGNRAKGLNTIPGKCLVYDNETGALNAIMDGFMVTFKRTGATAGATSQLLHPAPATNVVIFGCGAQGCAGIESIIQAHPEVKNITAFDYNNTSAVGYCKRHADKDGTRNYIVGEDIEKAVREADIIHCATTSKTPLFKAEWVKEGAHISAIGAYKLDMRELPNEIFGRVNVRIFIDEFEAMREEAGDVMDAIRSGFITEDKIYEFGAVVNKEIEGRQNEKQITIAKFVGHAAQDTVASQIIYDIAKEKNLGVVVDF</sequence>
<dbReference type="OrthoDB" id="41492at2759"/>
<dbReference type="InParanoid" id="A2FTT7"/>
<dbReference type="GO" id="GO:0016491">
    <property type="term" value="F:oxidoreductase activity"/>
    <property type="evidence" value="ECO:0007669"/>
    <property type="project" value="UniProtKB-ARBA"/>
</dbReference>
<dbReference type="PIRSF" id="PIRSF001439">
    <property type="entry name" value="CryM"/>
    <property type="match status" value="1"/>
</dbReference>
<dbReference type="GO" id="GO:0019752">
    <property type="term" value="P:carboxylic acid metabolic process"/>
    <property type="evidence" value="ECO:0007669"/>
    <property type="project" value="UniProtKB-ARBA"/>
</dbReference>
<dbReference type="VEuPathDB" id="TrichDB:TVAG_092800"/>
<dbReference type="Proteomes" id="UP000001542">
    <property type="component" value="Unassembled WGS sequence"/>
</dbReference>
<dbReference type="GO" id="GO:0005737">
    <property type="term" value="C:cytoplasm"/>
    <property type="evidence" value="ECO:0000318"/>
    <property type="project" value="GO_Central"/>
</dbReference>
<dbReference type="SUPFAM" id="SSF51735">
    <property type="entry name" value="NAD(P)-binding Rossmann-fold domains"/>
    <property type="match status" value="1"/>
</dbReference>
<dbReference type="PANTHER" id="PTHR13812:SF19">
    <property type="entry name" value="KETIMINE REDUCTASE MU-CRYSTALLIN"/>
    <property type="match status" value="1"/>
</dbReference>
<keyword evidence="3" id="KW-1185">Reference proteome</keyword>
<dbReference type="Gene3D" id="3.40.50.720">
    <property type="entry name" value="NAD(P)-binding Rossmann-like Domain"/>
    <property type="match status" value="1"/>
</dbReference>
<name>A2FTT7_TRIV3</name>
<dbReference type="STRING" id="5722.A2FTT7"/>
<dbReference type="Pfam" id="PF02423">
    <property type="entry name" value="OCD_Mu_crystall"/>
    <property type="match status" value="1"/>
</dbReference>
<gene>
    <name evidence="2" type="ORF">TVAG_092800</name>
</gene>
<evidence type="ECO:0000256" key="1">
    <source>
        <dbReference type="ARBA" id="ARBA00008903"/>
    </source>
</evidence>
<dbReference type="VEuPathDB" id="TrichDB:TVAGG3_0060720"/>
<dbReference type="SMR" id="A2FTT7"/>
<evidence type="ECO:0000313" key="2">
    <source>
        <dbReference type="EMBL" id="EAX91694.1"/>
    </source>
</evidence>
<dbReference type="InterPro" id="IPR003462">
    <property type="entry name" value="ODC_Mu_crystall"/>
</dbReference>
<reference evidence="2" key="2">
    <citation type="journal article" date="2007" name="Science">
        <title>Draft genome sequence of the sexually transmitted pathogen Trichomonas vaginalis.</title>
        <authorList>
            <person name="Carlton J.M."/>
            <person name="Hirt R.P."/>
            <person name="Silva J.C."/>
            <person name="Delcher A.L."/>
            <person name="Schatz M."/>
            <person name="Zhao Q."/>
            <person name="Wortman J.R."/>
            <person name="Bidwell S.L."/>
            <person name="Alsmark U.C.M."/>
            <person name="Besteiro S."/>
            <person name="Sicheritz-Ponten T."/>
            <person name="Noel C.J."/>
            <person name="Dacks J.B."/>
            <person name="Foster P.G."/>
            <person name="Simillion C."/>
            <person name="Van de Peer Y."/>
            <person name="Miranda-Saavedra D."/>
            <person name="Barton G.J."/>
            <person name="Westrop G.D."/>
            <person name="Mueller S."/>
            <person name="Dessi D."/>
            <person name="Fiori P.L."/>
            <person name="Ren Q."/>
            <person name="Paulsen I."/>
            <person name="Zhang H."/>
            <person name="Bastida-Corcuera F.D."/>
            <person name="Simoes-Barbosa A."/>
            <person name="Brown M.T."/>
            <person name="Hayes R.D."/>
            <person name="Mukherjee M."/>
            <person name="Okumura C.Y."/>
            <person name="Schneider R."/>
            <person name="Smith A.J."/>
            <person name="Vanacova S."/>
            <person name="Villalvazo M."/>
            <person name="Haas B.J."/>
            <person name="Pertea M."/>
            <person name="Feldblyum T.V."/>
            <person name="Utterback T.R."/>
            <person name="Shu C.L."/>
            <person name="Osoegawa K."/>
            <person name="de Jong P.J."/>
            <person name="Hrdy I."/>
            <person name="Horvathova L."/>
            <person name="Zubacova Z."/>
            <person name="Dolezal P."/>
            <person name="Malik S.B."/>
            <person name="Logsdon J.M. Jr."/>
            <person name="Henze K."/>
            <person name="Gupta A."/>
            <person name="Wang C.C."/>
            <person name="Dunne R.L."/>
            <person name="Upcroft J.A."/>
            <person name="Upcroft P."/>
            <person name="White O."/>
            <person name="Salzberg S.L."/>
            <person name="Tang P."/>
            <person name="Chiu C.-H."/>
            <person name="Lee Y.-S."/>
            <person name="Embley T.M."/>
            <person name="Coombs G.H."/>
            <person name="Mottram J.C."/>
            <person name="Tachezy J."/>
            <person name="Fraser-Liggett C.M."/>
            <person name="Johnson P.J."/>
        </authorList>
    </citation>
    <scope>NUCLEOTIDE SEQUENCE [LARGE SCALE GENOMIC DNA]</scope>
    <source>
        <strain evidence="2">G3</strain>
    </source>
</reference>
<evidence type="ECO:0000313" key="3">
    <source>
        <dbReference type="Proteomes" id="UP000001542"/>
    </source>
</evidence>
<dbReference type="RefSeq" id="XP_001304624.1">
    <property type="nucleotide sequence ID" value="XM_001304623.1"/>
</dbReference>
<dbReference type="AlphaFoldDB" id="A2FTT7"/>
<dbReference type="EMBL" id="DS114017">
    <property type="protein sequence ID" value="EAX91694.1"/>
    <property type="molecule type" value="Genomic_DNA"/>
</dbReference>
<dbReference type="OMA" id="FMTPLFD"/>
<dbReference type="PANTHER" id="PTHR13812">
    <property type="entry name" value="KETIMINE REDUCTASE MU-CRYSTALLIN"/>
    <property type="match status" value="1"/>
</dbReference>
<dbReference type="FunFam" id="3.40.50.720:FF:000311">
    <property type="entry name" value="Ornithine cyclodeaminase"/>
    <property type="match status" value="1"/>
</dbReference>
<dbReference type="InterPro" id="IPR036291">
    <property type="entry name" value="NAD(P)-bd_dom_sf"/>
</dbReference>
<dbReference type="Gene3D" id="3.30.1780.10">
    <property type="entry name" value="ornithine cyclodeaminase, domain 1"/>
    <property type="match status" value="1"/>
</dbReference>
<dbReference type="InterPro" id="IPR023401">
    <property type="entry name" value="ODC_N"/>
</dbReference>
<dbReference type="eggNOG" id="KOG3007">
    <property type="taxonomic scope" value="Eukaryota"/>
</dbReference>
<dbReference type="FunCoup" id="A2FTT7">
    <property type="interactions" value="295"/>
</dbReference>
<reference evidence="2" key="1">
    <citation type="submission" date="2006-10" db="EMBL/GenBank/DDBJ databases">
        <authorList>
            <person name="Amadeo P."/>
            <person name="Zhao Q."/>
            <person name="Wortman J."/>
            <person name="Fraser-Liggett C."/>
            <person name="Carlton J."/>
        </authorList>
    </citation>
    <scope>NUCLEOTIDE SEQUENCE</scope>
    <source>
        <strain evidence="2">G3</strain>
    </source>
</reference>
<protein>
    <submittedName>
        <fullName evidence="2">Ornithine cyclodeaminase/mu-crystallin family protein</fullName>
    </submittedName>
</protein>
<proteinExistence type="inferred from homology"/>
<comment type="similarity">
    <text evidence="1">Belongs to the ornithine cyclodeaminase/mu-crystallin family.</text>
</comment>